<evidence type="ECO:0000256" key="4">
    <source>
        <dbReference type="SAM" id="MobiDB-lite"/>
    </source>
</evidence>
<feature type="compositionally biased region" description="Pro residues" evidence="4">
    <location>
        <begin position="270"/>
        <end position="279"/>
    </location>
</feature>
<evidence type="ECO:0000259" key="6">
    <source>
        <dbReference type="PROSITE" id="PS51186"/>
    </source>
</evidence>
<dbReference type="SUPFAM" id="SSF46785">
    <property type="entry name" value="Winged helix' DNA-binding domain"/>
    <property type="match status" value="1"/>
</dbReference>
<dbReference type="GO" id="GO:0003677">
    <property type="term" value="F:DNA binding"/>
    <property type="evidence" value="ECO:0007669"/>
    <property type="project" value="UniProtKB-KW"/>
</dbReference>
<feature type="compositionally biased region" description="Polar residues" evidence="4">
    <location>
        <begin position="321"/>
        <end position="331"/>
    </location>
</feature>
<dbReference type="PANTHER" id="PTHR33154">
    <property type="entry name" value="TRANSCRIPTIONAL REGULATOR, ARSR FAMILY"/>
    <property type="match status" value="1"/>
</dbReference>
<dbReference type="SUPFAM" id="SSF55729">
    <property type="entry name" value="Acyl-CoA N-acyltransferases (Nat)"/>
    <property type="match status" value="1"/>
</dbReference>
<dbReference type="Pfam" id="PF00583">
    <property type="entry name" value="Acetyltransf_1"/>
    <property type="match status" value="1"/>
</dbReference>
<keyword evidence="1" id="KW-0805">Transcription regulation</keyword>
<organism evidence="7 8">
    <name type="scientific">Jiangella mangrovi</name>
    <dbReference type="NCBI Taxonomy" id="1524084"/>
    <lineage>
        <taxon>Bacteria</taxon>
        <taxon>Bacillati</taxon>
        <taxon>Actinomycetota</taxon>
        <taxon>Actinomycetes</taxon>
        <taxon>Jiangellales</taxon>
        <taxon>Jiangellaceae</taxon>
        <taxon>Jiangella</taxon>
    </lineage>
</organism>
<feature type="domain" description="N-acetyltransferase" evidence="6">
    <location>
        <begin position="115"/>
        <end position="292"/>
    </location>
</feature>
<dbReference type="GO" id="GO:0003700">
    <property type="term" value="F:DNA-binding transcription factor activity"/>
    <property type="evidence" value="ECO:0007669"/>
    <property type="project" value="InterPro"/>
</dbReference>
<dbReference type="Gene3D" id="1.10.10.10">
    <property type="entry name" value="Winged helix-like DNA-binding domain superfamily/Winged helix DNA-binding domain"/>
    <property type="match status" value="1"/>
</dbReference>
<dbReference type="InterPro" id="IPR016181">
    <property type="entry name" value="Acyl_CoA_acyltransferase"/>
</dbReference>
<dbReference type="GO" id="GO:0016747">
    <property type="term" value="F:acyltransferase activity, transferring groups other than amino-acyl groups"/>
    <property type="evidence" value="ECO:0007669"/>
    <property type="project" value="InterPro"/>
</dbReference>
<evidence type="ECO:0000313" key="7">
    <source>
        <dbReference type="EMBL" id="MBB5790342.1"/>
    </source>
</evidence>
<gene>
    <name evidence="7" type="ORF">HD601_004917</name>
</gene>
<reference evidence="7 8" key="1">
    <citation type="submission" date="2020-08" db="EMBL/GenBank/DDBJ databases">
        <title>Sequencing the genomes of 1000 actinobacteria strains.</title>
        <authorList>
            <person name="Klenk H.-P."/>
        </authorList>
    </citation>
    <scope>NUCLEOTIDE SEQUENCE [LARGE SCALE GENOMIC DNA]</scope>
    <source>
        <strain evidence="7 8">DSM 102122</strain>
    </source>
</reference>
<dbReference type="InterPro" id="IPR051081">
    <property type="entry name" value="HTH_MetalResp_TranReg"/>
</dbReference>
<evidence type="ECO:0000313" key="8">
    <source>
        <dbReference type="Proteomes" id="UP000542813"/>
    </source>
</evidence>
<dbReference type="SMART" id="SM00418">
    <property type="entry name" value="HTH_ARSR"/>
    <property type="match status" value="1"/>
</dbReference>
<feature type="region of interest" description="Disordered" evidence="4">
    <location>
        <begin position="223"/>
        <end position="331"/>
    </location>
</feature>
<dbReference type="InterPro" id="IPR036388">
    <property type="entry name" value="WH-like_DNA-bd_sf"/>
</dbReference>
<dbReference type="Pfam" id="PF12840">
    <property type="entry name" value="HTH_20"/>
    <property type="match status" value="1"/>
</dbReference>
<dbReference type="InterPro" id="IPR011991">
    <property type="entry name" value="ArsR-like_HTH"/>
</dbReference>
<dbReference type="InterPro" id="IPR000182">
    <property type="entry name" value="GNAT_dom"/>
</dbReference>
<dbReference type="InterPro" id="IPR036390">
    <property type="entry name" value="WH_DNA-bd_sf"/>
</dbReference>
<comment type="caution">
    <text evidence="7">The sequence shown here is derived from an EMBL/GenBank/DDBJ whole genome shotgun (WGS) entry which is preliminary data.</text>
</comment>
<dbReference type="PROSITE" id="PS50987">
    <property type="entry name" value="HTH_ARSR_2"/>
    <property type="match status" value="1"/>
</dbReference>
<feature type="domain" description="HTH arsR-type" evidence="5">
    <location>
        <begin position="5"/>
        <end position="107"/>
    </location>
</feature>
<evidence type="ECO:0000259" key="5">
    <source>
        <dbReference type="PROSITE" id="PS50987"/>
    </source>
</evidence>
<dbReference type="CDD" id="cd04301">
    <property type="entry name" value="NAT_SF"/>
    <property type="match status" value="1"/>
</dbReference>
<name>A0A7W9GUS6_9ACTN</name>
<dbReference type="EMBL" id="JACHMM010000001">
    <property type="protein sequence ID" value="MBB5790342.1"/>
    <property type="molecule type" value="Genomic_DNA"/>
</dbReference>
<keyword evidence="7" id="KW-0808">Transferase</keyword>
<proteinExistence type="predicted"/>
<sequence>MIDAIDAAPRIRDQAHPAVLSDPTRVRLLHAVATSHGGMTVGELTELPGISQSTASHHVRKLADARFVHVAKVGTSTRVTVNEACCTGLPHMAEVVMGMTAANRPCCPDDIPADVSVRELRDDDWADVRRIYRHGIDTGIATFETSVPPSTRLAAAWLPGHRWVAEIDGALVGWTSISPVSDRGVGETSVYVDSEFRGRGVGKALLRRQVTAADNDEIWTLQTSIFTENPRQPHPAPPGRLPHRRHPRAHRPARRHPGTTPSCSSAAGVPDPPAGPAPAPTDNEVRPRRGALTTAIQASGSPASRRIGQALLTRDAGPYARNSSTRGPTRA</sequence>
<keyword evidence="2 7" id="KW-0238">DNA-binding</keyword>
<accession>A0A7W9GUS6</accession>
<dbReference type="PANTHER" id="PTHR33154:SF33">
    <property type="entry name" value="TRANSCRIPTIONAL REPRESSOR SDPR"/>
    <property type="match status" value="1"/>
</dbReference>
<dbReference type="InterPro" id="IPR001845">
    <property type="entry name" value="HTH_ArsR_DNA-bd_dom"/>
</dbReference>
<keyword evidence="3" id="KW-0804">Transcription</keyword>
<keyword evidence="7" id="KW-0012">Acyltransferase</keyword>
<dbReference type="Proteomes" id="UP000542813">
    <property type="component" value="Unassembled WGS sequence"/>
</dbReference>
<evidence type="ECO:0000256" key="1">
    <source>
        <dbReference type="ARBA" id="ARBA00023015"/>
    </source>
</evidence>
<evidence type="ECO:0000256" key="3">
    <source>
        <dbReference type="ARBA" id="ARBA00023163"/>
    </source>
</evidence>
<dbReference type="PROSITE" id="PS51186">
    <property type="entry name" value="GNAT"/>
    <property type="match status" value="1"/>
</dbReference>
<feature type="compositionally biased region" description="Basic residues" evidence="4">
    <location>
        <begin position="241"/>
        <end position="257"/>
    </location>
</feature>
<dbReference type="Gene3D" id="3.40.630.30">
    <property type="match status" value="1"/>
</dbReference>
<protein>
    <submittedName>
        <fullName evidence="7">L-amino acid N-acyltransferase YncA/DNA-binding transcriptional ArsR family regulator</fullName>
    </submittedName>
</protein>
<keyword evidence="8" id="KW-1185">Reference proteome</keyword>
<dbReference type="AlphaFoldDB" id="A0A7W9GUS6"/>
<dbReference type="CDD" id="cd00090">
    <property type="entry name" value="HTH_ARSR"/>
    <property type="match status" value="1"/>
</dbReference>
<evidence type="ECO:0000256" key="2">
    <source>
        <dbReference type="ARBA" id="ARBA00023125"/>
    </source>
</evidence>